<gene>
    <name evidence="5" type="ORF">GsuE55_32950</name>
</gene>
<organism evidence="5 6">
    <name type="scientific">Geobacillus subterraneus</name>
    <dbReference type="NCBI Taxonomy" id="129338"/>
    <lineage>
        <taxon>Bacteria</taxon>
        <taxon>Bacillati</taxon>
        <taxon>Bacillota</taxon>
        <taxon>Bacilli</taxon>
        <taxon>Bacillales</taxon>
        <taxon>Anoxybacillaceae</taxon>
        <taxon>Geobacillus</taxon>
    </lineage>
</organism>
<proteinExistence type="predicted"/>
<evidence type="ECO:0000313" key="5">
    <source>
        <dbReference type="EMBL" id="BBW98462.1"/>
    </source>
</evidence>
<sequence length="122" mass="14407">MLLNPEKILEVKYIRSWLMVSTRNLLIDHFRKKKPHLLNDEEVITDLLITDLSPEKNLLLKSSIDDILKDLSKADKTLLLAKEYYGYTYEEISVLLNIPISTIKSRIFRLKKRLISRIHRSD</sequence>
<accession>A0A679FPC5</accession>
<dbReference type="Pfam" id="PF08281">
    <property type="entry name" value="Sigma70_r4_2"/>
    <property type="match status" value="1"/>
</dbReference>
<evidence type="ECO:0000313" key="6">
    <source>
        <dbReference type="Proteomes" id="UP000501421"/>
    </source>
</evidence>
<dbReference type="CDD" id="cd06171">
    <property type="entry name" value="Sigma70_r4"/>
    <property type="match status" value="1"/>
</dbReference>
<dbReference type="InterPro" id="IPR036388">
    <property type="entry name" value="WH-like_DNA-bd_sf"/>
</dbReference>
<dbReference type="InterPro" id="IPR014284">
    <property type="entry name" value="RNA_pol_sigma-70_dom"/>
</dbReference>
<dbReference type="GO" id="GO:0016987">
    <property type="term" value="F:sigma factor activity"/>
    <property type="evidence" value="ECO:0007669"/>
    <property type="project" value="UniProtKB-KW"/>
</dbReference>
<keyword evidence="6" id="KW-1185">Reference proteome</keyword>
<evidence type="ECO:0000256" key="2">
    <source>
        <dbReference type="ARBA" id="ARBA00023082"/>
    </source>
</evidence>
<evidence type="ECO:0000256" key="3">
    <source>
        <dbReference type="ARBA" id="ARBA00023163"/>
    </source>
</evidence>
<dbReference type="InterPro" id="IPR013324">
    <property type="entry name" value="RNA_pol_sigma_r3/r4-like"/>
</dbReference>
<dbReference type="AlphaFoldDB" id="A0A679FPC5"/>
<keyword evidence="3" id="KW-0804">Transcription</keyword>
<feature type="domain" description="RNA polymerase sigma factor 70 region 4 type 2" evidence="4">
    <location>
        <begin position="63"/>
        <end position="114"/>
    </location>
</feature>
<keyword evidence="2" id="KW-0731">Sigma factor</keyword>
<dbReference type="Gene3D" id="1.10.10.10">
    <property type="entry name" value="Winged helix-like DNA-binding domain superfamily/Winged helix DNA-binding domain"/>
    <property type="match status" value="1"/>
</dbReference>
<dbReference type="NCBIfam" id="TIGR02937">
    <property type="entry name" value="sigma70-ECF"/>
    <property type="match status" value="1"/>
</dbReference>
<dbReference type="GO" id="GO:0003677">
    <property type="term" value="F:DNA binding"/>
    <property type="evidence" value="ECO:0007669"/>
    <property type="project" value="InterPro"/>
</dbReference>
<evidence type="ECO:0000259" key="4">
    <source>
        <dbReference type="Pfam" id="PF08281"/>
    </source>
</evidence>
<reference evidence="6" key="1">
    <citation type="journal article" date="2020" name="Microbiol. Resour. Announc.">
        <title>Complete Genome Sequence of Geobacillus sp. Strain E55-1, Isolated from Mine Geyser in Japan.</title>
        <authorList>
            <person name="Miyazaki K."/>
            <person name="Hase E."/>
            <person name="Tokito N."/>
        </authorList>
    </citation>
    <scope>NUCLEOTIDE SEQUENCE [LARGE SCALE GENOMIC DNA]</scope>
    <source>
        <strain evidence="6">E55-1</strain>
    </source>
</reference>
<dbReference type="PANTHER" id="PTHR43133">
    <property type="entry name" value="RNA POLYMERASE ECF-TYPE SIGMA FACTO"/>
    <property type="match status" value="1"/>
</dbReference>
<protein>
    <recommendedName>
        <fullName evidence="4">RNA polymerase sigma factor 70 region 4 type 2 domain-containing protein</fullName>
    </recommendedName>
</protein>
<dbReference type="InterPro" id="IPR013249">
    <property type="entry name" value="RNA_pol_sigma70_r4_t2"/>
</dbReference>
<dbReference type="EMBL" id="AP022557">
    <property type="protein sequence ID" value="BBW98462.1"/>
    <property type="molecule type" value="Genomic_DNA"/>
</dbReference>
<keyword evidence="1" id="KW-0805">Transcription regulation</keyword>
<dbReference type="InterPro" id="IPR039425">
    <property type="entry name" value="RNA_pol_sigma-70-like"/>
</dbReference>
<name>A0A679FPC5_9BACL</name>
<dbReference type="PANTHER" id="PTHR43133:SF51">
    <property type="entry name" value="RNA POLYMERASE SIGMA FACTOR"/>
    <property type="match status" value="1"/>
</dbReference>
<dbReference type="SUPFAM" id="SSF88659">
    <property type="entry name" value="Sigma3 and sigma4 domains of RNA polymerase sigma factors"/>
    <property type="match status" value="1"/>
</dbReference>
<dbReference type="GO" id="GO:0006352">
    <property type="term" value="P:DNA-templated transcription initiation"/>
    <property type="evidence" value="ECO:0007669"/>
    <property type="project" value="InterPro"/>
</dbReference>
<evidence type="ECO:0000256" key="1">
    <source>
        <dbReference type="ARBA" id="ARBA00023015"/>
    </source>
</evidence>
<dbReference type="Proteomes" id="UP000501421">
    <property type="component" value="Chromosome"/>
</dbReference>